<sequence length="1209" mass="128610">MEPPFEGPEVEQGPVGDGLADDGRPVEVATGDGSVPPEEFEVASEAEQTALAEATESGEPVEVVEQRHELGEVWALPSGKLEGREFVVPRWTRKESGWVRVDTTLEPTVDGMVAPVASTVATEFSGGGDGPLVRLERAGRVLELSWPGTLPAPVLEGDTARYVEVLEGVDLRMTATEAGYTSYVIVKTPEAAASPELAAIRFGLQTEGLEVGTTTAGGFEATDASGAAGAVFEAPPASMWDTVAGEPASTVDAGASVEDAAATADPKAGSAEGATDSGDSAVMAMPSDTPGGDAGNDDSGGAPGVPDDLARVETRLSADGGALTLVPDQELLTDPDTTFPIVIDPQLHTPKPGAWASPNKSYPDNMGWMFNGESTQGLGNCAGWYDCGSGSTYRLFYQFDVSRFKGTRIISAEFGVKNVHSAVCSNHRVDLWRTAAINSSNTSWNLTTNTGFWKEPIANNSFHYGGSQSTCQSPDYARFGIKDTVQHFADEGWSRLTLGLKAFDEPDPSYWKKFSKDAYVRVEYNLPPNRVKSTQLSMDPGGSCAKQEDASRIRTIGNLVVSQASDPDPGDRIQVRFTITDLNNNTVWTSGLVPTGDKASPSPFTQGVPAEQIPENKMLRWAVRVFDGDDTGMWSYEESGWHCHFVYDTLVKGAPTITSAQWPKSDPADPDDPWHDGVGQSGEFSFSHPASDVVKYRYEIGTPVKDSSPEVSASRHGFWMMPSEPGVYTINAVAFDGAGNKSSTGTYQVRIGAGRPPVSSWGFDGETGDSPLTLSGNAHVAQPATAVSGKALMLDGAGDSGMAGPSERVATLYSFAVEAWVWLDEFSADQAVVVSQTGPDYMDYKLYYTGSADGRSEKWAFGRYTSEKTIVAASSDVLVRKNRWTHLVGVHNSVTNQLRIYVDGVPSTPREFTDPTPGDGPVTIGAGRYASTAGATSHVPGRIDGVRLYNRFVPTEEAKLLAGRRPYVASRWTFETQNADGSFPNDYVNSSEVRGPALLGINGPVTDIGGPKVGDSAMALNGTQHAYTPFGQIPVDTTESFTIAAWAQSAADLNSRATVMSLTGSNESALQVRAAPQVDVETEATVVDWELVVRSSDGSSATVSQLTGDWAGPYTTDWTHVAVTFDPVARTARLWINGASPTTAGQIEETELFAAEGRAAFGARLTGGEWSVKWPGLIDDAWIYRGALSSAQVERLALGDNLATEVPAP</sequence>
<keyword evidence="1" id="KW-0732">Signal</keyword>
<reference evidence="5 6" key="1">
    <citation type="journal article" date="2019" name="Int. J. Syst. Evol. Microbiol.">
        <title>The Global Catalogue of Microorganisms (GCM) 10K type strain sequencing project: providing services to taxonomists for standard genome sequencing and annotation.</title>
        <authorList>
            <consortium name="The Broad Institute Genomics Platform"/>
            <consortium name="The Broad Institute Genome Sequencing Center for Infectious Disease"/>
            <person name="Wu L."/>
            <person name="Ma J."/>
        </authorList>
    </citation>
    <scope>NUCLEOTIDE SEQUENCE [LARGE SCALE GENOMIC DNA]</scope>
    <source>
        <strain evidence="5 6">JCM 14326</strain>
    </source>
</reference>
<gene>
    <name evidence="5" type="ORF">GCM10009751_16720</name>
</gene>
<accession>A0ABN2NAE7</accession>
<dbReference type="PANTHER" id="PTHR46943:SF1">
    <property type="entry name" value="PENTRAXIN-RELATED PROTEIN PTX3"/>
    <property type="match status" value="1"/>
</dbReference>
<dbReference type="SUPFAM" id="SSF49899">
    <property type="entry name" value="Concanavalin A-like lectins/glucanases"/>
    <property type="match status" value="2"/>
</dbReference>
<dbReference type="PANTHER" id="PTHR46943">
    <property type="entry name" value="PENTRAXIN-RELATED PROTEIN PTX3"/>
    <property type="match status" value="1"/>
</dbReference>
<name>A0ABN2NAE7_9MICO</name>
<protein>
    <recommendedName>
        <fullName evidence="4">LamG-like jellyroll fold domain-containing protein</fullName>
    </recommendedName>
</protein>
<dbReference type="EMBL" id="BAAANL010000003">
    <property type="protein sequence ID" value="GAA1859916.1"/>
    <property type="molecule type" value="Genomic_DNA"/>
</dbReference>
<dbReference type="RefSeq" id="WP_344101519.1">
    <property type="nucleotide sequence ID" value="NZ_BAAANL010000003.1"/>
</dbReference>
<evidence type="ECO:0000256" key="2">
    <source>
        <dbReference type="ARBA" id="ARBA00023157"/>
    </source>
</evidence>
<dbReference type="SMART" id="SM00560">
    <property type="entry name" value="LamGL"/>
    <property type="match status" value="2"/>
</dbReference>
<feature type="domain" description="LamG-like jellyroll fold" evidence="4">
    <location>
        <begin position="813"/>
        <end position="956"/>
    </location>
</feature>
<comment type="caution">
    <text evidence="5">The sequence shown here is derived from an EMBL/GenBank/DDBJ whole genome shotgun (WGS) entry which is preliminary data.</text>
</comment>
<dbReference type="InterPro" id="IPR013320">
    <property type="entry name" value="ConA-like_dom_sf"/>
</dbReference>
<feature type="region of interest" description="Disordered" evidence="3">
    <location>
        <begin position="1"/>
        <end position="61"/>
    </location>
</feature>
<feature type="region of interest" description="Disordered" evidence="3">
    <location>
        <begin position="258"/>
        <end position="308"/>
    </location>
</feature>
<dbReference type="InterPro" id="IPR042837">
    <property type="entry name" value="PTX3"/>
</dbReference>
<keyword evidence="2" id="KW-1015">Disulfide bond</keyword>
<evidence type="ECO:0000256" key="1">
    <source>
        <dbReference type="ARBA" id="ARBA00022729"/>
    </source>
</evidence>
<feature type="domain" description="LamG-like jellyroll fold" evidence="4">
    <location>
        <begin position="1039"/>
        <end position="1191"/>
    </location>
</feature>
<proteinExistence type="predicted"/>
<evidence type="ECO:0000313" key="5">
    <source>
        <dbReference type="EMBL" id="GAA1859916.1"/>
    </source>
</evidence>
<organism evidence="5 6">
    <name type="scientific">Myceligenerans crystallogenes</name>
    <dbReference type="NCBI Taxonomy" id="316335"/>
    <lineage>
        <taxon>Bacteria</taxon>
        <taxon>Bacillati</taxon>
        <taxon>Actinomycetota</taxon>
        <taxon>Actinomycetes</taxon>
        <taxon>Micrococcales</taxon>
        <taxon>Promicromonosporaceae</taxon>
        <taxon>Myceligenerans</taxon>
    </lineage>
</organism>
<dbReference type="Pfam" id="PF13385">
    <property type="entry name" value="Laminin_G_3"/>
    <property type="match status" value="2"/>
</dbReference>
<dbReference type="Proteomes" id="UP001501094">
    <property type="component" value="Unassembled WGS sequence"/>
</dbReference>
<dbReference type="InterPro" id="IPR006558">
    <property type="entry name" value="LamG-like"/>
</dbReference>
<evidence type="ECO:0000313" key="6">
    <source>
        <dbReference type="Proteomes" id="UP001501094"/>
    </source>
</evidence>
<dbReference type="Gene3D" id="2.60.120.200">
    <property type="match status" value="2"/>
</dbReference>
<evidence type="ECO:0000256" key="3">
    <source>
        <dbReference type="SAM" id="MobiDB-lite"/>
    </source>
</evidence>
<evidence type="ECO:0000259" key="4">
    <source>
        <dbReference type="SMART" id="SM00560"/>
    </source>
</evidence>
<keyword evidence="6" id="KW-1185">Reference proteome</keyword>
<feature type="compositionally biased region" description="Low complexity" evidence="3">
    <location>
        <begin position="45"/>
        <end position="57"/>
    </location>
</feature>